<comment type="similarity">
    <text evidence="2">Belongs to the asparagine synthetase family.</text>
</comment>
<dbReference type="SUPFAM" id="SSF52402">
    <property type="entry name" value="Adenine nucleotide alpha hydrolases-like"/>
    <property type="match status" value="1"/>
</dbReference>
<evidence type="ECO:0000256" key="3">
    <source>
        <dbReference type="ARBA" id="ARBA00012737"/>
    </source>
</evidence>
<feature type="domain" description="Glutamine amidotransferase type-2" evidence="10">
    <location>
        <begin position="2"/>
        <end position="214"/>
    </location>
</feature>
<keyword evidence="8" id="KW-0028">Amino-acid biosynthesis</keyword>
<dbReference type="Pfam" id="PF13522">
    <property type="entry name" value="GATase_6"/>
    <property type="match status" value="1"/>
</dbReference>
<dbReference type="Gene3D" id="3.40.50.620">
    <property type="entry name" value="HUPs"/>
    <property type="match status" value="1"/>
</dbReference>
<dbReference type="NCBIfam" id="TIGR01536">
    <property type="entry name" value="asn_synth_AEB"/>
    <property type="match status" value="1"/>
</dbReference>
<evidence type="ECO:0000256" key="2">
    <source>
        <dbReference type="ARBA" id="ARBA00005752"/>
    </source>
</evidence>
<dbReference type="AlphaFoldDB" id="A0A931FLC0"/>
<dbReference type="InterPro" id="IPR051786">
    <property type="entry name" value="ASN_synthetase/amidase"/>
</dbReference>
<dbReference type="EMBL" id="JADQDO010000001">
    <property type="protein sequence ID" value="MBF9231979.1"/>
    <property type="molecule type" value="Genomic_DNA"/>
</dbReference>
<dbReference type="PANTHER" id="PTHR43284:SF1">
    <property type="entry name" value="ASPARAGINE SYNTHETASE"/>
    <property type="match status" value="1"/>
</dbReference>
<evidence type="ECO:0000256" key="8">
    <source>
        <dbReference type="PIRSR" id="PIRSR001589-1"/>
    </source>
</evidence>
<comment type="pathway">
    <text evidence="1">Amino-acid biosynthesis; L-asparagine biosynthesis; L-asparagine from L-aspartate (L-Gln route): step 1/1.</text>
</comment>
<reference evidence="11" key="1">
    <citation type="submission" date="2020-11" db="EMBL/GenBank/DDBJ databases">
        <authorList>
            <person name="Kim M.K."/>
        </authorList>
    </citation>
    <scope>NUCLEOTIDE SEQUENCE</scope>
    <source>
        <strain evidence="11">BT350</strain>
    </source>
</reference>
<dbReference type="CDD" id="cd00712">
    <property type="entry name" value="AsnB"/>
    <property type="match status" value="1"/>
</dbReference>
<evidence type="ECO:0000256" key="6">
    <source>
        <dbReference type="ARBA" id="ARBA00022962"/>
    </source>
</evidence>
<evidence type="ECO:0000256" key="1">
    <source>
        <dbReference type="ARBA" id="ARBA00005187"/>
    </source>
</evidence>
<keyword evidence="12" id="KW-1185">Reference proteome</keyword>
<dbReference type="InterPro" id="IPR017932">
    <property type="entry name" value="GATase_2_dom"/>
</dbReference>
<keyword evidence="8" id="KW-0061">Asparagine biosynthesis</keyword>
<dbReference type="GO" id="GO:0005829">
    <property type="term" value="C:cytosol"/>
    <property type="evidence" value="ECO:0007669"/>
    <property type="project" value="TreeGrafter"/>
</dbReference>
<proteinExistence type="inferred from homology"/>
<dbReference type="InterPro" id="IPR001962">
    <property type="entry name" value="Asn_synthase"/>
</dbReference>
<dbReference type="PROSITE" id="PS51278">
    <property type="entry name" value="GATASE_TYPE_2"/>
    <property type="match status" value="1"/>
</dbReference>
<dbReference type="InterPro" id="IPR029055">
    <property type="entry name" value="Ntn_hydrolases_N"/>
</dbReference>
<dbReference type="Gene3D" id="3.60.20.10">
    <property type="entry name" value="Glutamine Phosphoribosylpyrophosphate, subunit 1, domain 1"/>
    <property type="match status" value="1"/>
</dbReference>
<evidence type="ECO:0000256" key="7">
    <source>
        <dbReference type="ARBA" id="ARBA00048741"/>
    </source>
</evidence>
<evidence type="ECO:0000256" key="5">
    <source>
        <dbReference type="ARBA" id="ARBA00022840"/>
    </source>
</evidence>
<sequence length="631" mass="71880">MCGLVGILNRDGAPAQERMVVAMRDSIAHRGPDGKGSYVDGPVGLGHRRLSIIDLSDAARQPMISPDGRIVLVYNGEIYNFRELRRELETAGWSFRTRSDTEVLIAGYAIWGIRELARRLDGMAAFALWDKELGRLHLVRDRYGVKPLYLWRTQQSLVFASEIKAFLAHPDFQVKVNTAALHEYFTFQNLFRPHTLFAGVEQLPAATILTLDRDGERVETYWDYDFSRRIEIGETEAVAELERLMAKAVERQLVADVPVGAYLSGGMDSGTLVALAQPHLGRMSTFTAGFEMSKVEGIEATFDERRAAELLAYHCRTEHYEQVINAGDIRWALPRVVWHLEDLRLGMSYPNYYIARLASKFVKVCLSGAGGDELFGGYPWRYYRVFRSLDQDDYLRSYYGFWQRLTTEADRKSLFNASTDDEDEMFSVFRSVYGDASNLNCQGPEDHIANSLYFESKTFLSGLLLVGDKLAMASGLEERFPFLDNDLVDFAMRLPVRHKLSDLEHMLSVDEDAVRKKLLAQDTFSGGKSCLRQAMMHVLPSEVMDRRKQGFSSPEGSWYRGENAAYVREILLGRDLASSAYLDPAFIRKTVEEHMSGAANHRLLIWSFLSFEWWCRIFLRGEHLNLPHLAN</sequence>
<evidence type="ECO:0000256" key="4">
    <source>
        <dbReference type="ARBA" id="ARBA00022741"/>
    </source>
</evidence>
<dbReference type="InterPro" id="IPR006426">
    <property type="entry name" value="Asn_synth_AEB"/>
</dbReference>
<dbReference type="Proteomes" id="UP000599312">
    <property type="component" value="Unassembled WGS sequence"/>
</dbReference>
<keyword evidence="6 8" id="KW-0315">Glutamine amidotransferase</keyword>
<dbReference type="GO" id="GO:0006529">
    <property type="term" value="P:asparagine biosynthetic process"/>
    <property type="evidence" value="ECO:0007669"/>
    <property type="project" value="UniProtKB-KW"/>
</dbReference>
<comment type="catalytic activity">
    <reaction evidence="7">
        <text>L-aspartate + L-glutamine + ATP + H2O = L-asparagine + L-glutamate + AMP + diphosphate + H(+)</text>
        <dbReference type="Rhea" id="RHEA:12228"/>
        <dbReference type="ChEBI" id="CHEBI:15377"/>
        <dbReference type="ChEBI" id="CHEBI:15378"/>
        <dbReference type="ChEBI" id="CHEBI:29985"/>
        <dbReference type="ChEBI" id="CHEBI:29991"/>
        <dbReference type="ChEBI" id="CHEBI:30616"/>
        <dbReference type="ChEBI" id="CHEBI:33019"/>
        <dbReference type="ChEBI" id="CHEBI:58048"/>
        <dbReference type="ChEBI" id="CHEBI:58359"/>
        <dbReference type="ChEBI" id="CHEBI:456215"/>
        <dbReference type="EC" id="6.3.5.4"/>
    </reaction>
</comment>
<dbReference type="Pfam" id="PF00733">
    <property type="entry name" value="Asn_synthase"/>
    <property type="match status" value="1"/>
</dbReference>
<feature type="active site" description="For GATase activity" evidence="8">
    <location>
        <position position="2"/>
    </location>
</feature>
<dbReference type="SUPFAM" id="SSF56235">
    <property type="entry name" value="N-terminal nucleophile aminohydrolases (Ntn hydrolases)"/>
    <property type="match status" value="1"/>
</dbReference>
<dbReference type="PANTHER" id="PTHR43284">
    <property type="entry name" value="ASPARAGINE SYNTHETASE (GLUTAMINE-HYDROLYZING)"/>
    <property type="match status" value="1"/>
</dbReference>
<evidence type="ECO:0000259" key="10">
    <source>
        <dbReference type="PROSITE" id="PS51278"/>
    </source>
</evidence>
<evidence type="ECO:0000256" key="9">
    <source>
        <dbReference type="PIRSR" id="PIRSR001589-2"/>
    </source>
</evidence>
<dbReference type="GO" id="GO:0005524">
    <property type="term" value="F:ATP binding"/>
    <property type="evidence" value="ECO:0007669"/>
    <property type="project" value="UniProtKB-KW"/>
</dbReference>
<feature type="binding site" evidence="9">
    <location>
        <begin position="367"/>
        <end position="368"/>
    </location>
    <ligand>
        <name>ATP</name>
        <dbReference type="ChEBI" id="CHEBI:30616"/>
    </ligand>
</feature>
<dbReference type="EC" id="6.3.5.4" evidence="3"/>
<dbReference type="RefSeq" id="WP_196269966.1">
    <property type="nucleotide sequence ID" value="NZ_JADQDO010000001.1"/>
</dbReference>
<dbReference type="InterPro" id="IPR014729">
    <property type="entry name" value="Rossmann-like_a/b/a_fold"/>
</dbReference>
<gene>
    <name evidence="11" type="primary">asnB</name>
    <name evidence="11" type="ORF">I2H38_01165</name>
</gene>
<keyword evidence="4 9" id="KW-0547">Nucleotide-binding</keyword>
<protein>
    <recommendedName>
        <fullName evidence="3">asparagine synthase (glutamine-hydrolyzing)</fullName>
        <ecNumber evidence="3">6.3.5.4</ecNumber>
    </recommendedName>
</protein>
<dbReference type="GO" id="GO:0004066">
    <property type="term" value="F:asparagine synthase (glutamine-hydrolyzing) activity"/>
    <property type="evidence" value="ECO:0007669"/>
    <property type="project" value="UniProtKB-EC"/>
</dbReference>
<dbReference type="InterPro" id="IPR033738">
    <property type="entry name" value="AsnB_N"/>
</dbReference>
<evidence type="ECO:0000313" key="12">
    <source>
        <dbReference type="Proteomes" id="UP000599312"/>
    </source>
</evidence>
<organism evidence="11 12">
    <name type="scientific">Microvirga alba</name>
    <dbReference type="NCBI Taxonomy" id="2791025"/>
    <lineage>
        <taxon>Bacteria</taxon>
        <taxon>Pseudomonadati</taxon>
        <taxon>Pseudomonadota</taxon>
        <taxon>Alphaproteobacteria</taxon>
        <taxon>Hyphomicrobiales</taxon>
        <taxon>Methylobacteriaceae</taxon>
        <taxon>Microvirga</taxon>
    </lineage>
</organism>
<comment type="caution">
    <text evidence="11">The sequence shown here is derived from an EMBL/GenBank/DDBJ whole genome shotgun (WGS) entry which is preliminary data.</text>
</comment>
<keyword evidence="11" id="KW-0436">Ligase</keyword>
<evidence type="ECO:0000313" key="11">
    <source>
        <dbReference type="EMBL" id="MBF9231979.1"/>
    </source>
</evidence>
<feature type="binding site" evidence="9">
    <location>
        <position position="100"/>
    </location>
    <ligand>
        <name>L-glutamine</name>
        <dbReference type="ChEBI" id="CHEBI:58359"/>
    </ligand>
</feature>
<dbReference type="CDD" id="cd01991">
    <property type="entry name" value="Asn_synthase_B_C"/>
    <property type="match status" value="1"/>
</dbReference>
<accession>A0A931FLC0</accession>
<keyword evidence="5 9" id="KW-0067">ATP-binding</keyword>
<name>A0A931FLC0_9HYPH</name>
<dbReference type="PIRSF" id="PIRSF001589">
    <property type="entry name" value="Asn_synthetase_glu-h"/>
    <property type="match status" value="1"/>
</dbReference>